<evidence type="ECO:0000256" key="1">
    <source>
        <dbReference type="ARBA" id="ARBA00049958"/>
    </source>
</evidence>
<dbReference type="RefSeq" id="WP_084024215.1">
    <property type="nucleotide sequence ID" value="NZ_BDNJ01000107.1"/>
</dbReference>
<evidence type="ECO:0000313" key="4">
    <source>
        <dbReference type="Proteomes" id="UP000218842"/>
    </source>
</evidence>
<dbReference type="GO" id="GO:0005506">
    <property type="term" value="F:iron ion binding"/>
    <property type="evidence" value="ECO:0007669"/>
    <property type="project" value="InterPro"/>
</dbReference>
<dbReference type="AlphaFoldDB" id="A0A2A3LDM1"/>
<dbReference type="EMBL" id="LBGZ01000014">
    <property type="protein sequence ID" value="PBJ39996.1"/>
    <property type="molecule type" value="Genomic_DNA"/>
</dbReference>
<dbReference type="SUPFAM" id="SSF117916">
    <property type="entry name" value="Fe-S cluster assembly (FSCA) domain-like"/>
    <property type="match status" value="1"/>
</dbReference>
<dbReference type="Gene3D" id="3.30.300.130">
    <property type="entry name" value="Fe-S cluster assembly (FSCA)"/>
    <property type="match status" value="1"/>
</dbReference>
<accession>A0A2A3LDM1</accession>
<name>A0A2A3LDM1_MYCAV</name>
<dbReference type="Proteomes" id="UP000218842">
    <property type="component" value="Unassembled WGS sequence"/>
</dbReference>
<dbReference type="InterPro" id="IPR001075">
    <property type="entry name" value="NIF_FeS_clus_asmbl_NifU_C"/>
</dbReference>
<evidence type="ECO:0000313" key="3">
    <source>
        <dbReference type="EMBL" id="PBJ39996.1"/>
    </source>
</evidence>
<proteinExistence type="predicted"/>
<comment type="function">
    <text evidence="1">May be involved in the formation or repair of [Fe-S] clusters present in iron-sulfur proteins.</text>
</comment>
<comment type="caution">
    <text evidence="3">The sequence shown here is derived from an EMBL/GenBank/DDBJ whole genome shotgun (WGS) entry which is preliminary data.</text>
</comment>
<dbReference type="InterPro" id="IPR034904">
    <property type="entry name" value="FSCA_dom_sf"/>
</dbReference>
<organism evidence="3 4">
    <name type="scientific">Mycobacterium avium subsp. hominissuis</name>
    <dbReference type="NCBI Taxonomy" id="439334"/>
    <lineage>
        <taxon>Bacteria</taxon>
        <taxon>Bacillati</taxon>
        <taxon>Actinomycetota</taxon>
        <taxon>Actinomycetes</taxon>
        <taxon>Mycobacteriales</taxon>
        <taxon>Mycobacteriaceae</taxon>
        <taxon>Mycobacterium</taxon>
        <taxon>Mycobacterium avium complex (MAC)</taxon>
    </lineage>
</organism>
<sequence>MAIPLLHPQTTDDPCLLRWLTCTRQLSEIPPQVSALVDEGVLERAEIGPGEVRTWLGANRSWGVEGPRVRSALFDALSRGDDDAELSDEELRDRIEEILACEVAPIAGAHGGAITAHSVRDGVLTVQLSGACLGCPLSGRTIGDVVARSVQARYPRIREVKTAQPRRVWLTLSRRGQRR</sequence>
<feature type="domain" description="NIF system FeS cluster assembly NifU C-terminal" evidence="2">
    <location>
        <begin position="95"/>
        <end position="160"/>
    </location>
</feature>
<reference evidence="3 4" key="1">
    <citation type="journal article" date="2017" name="Genome Biol. Evol.">
        <title>Population Structure and Local Adaptation of MAC Lung Disease Agent Mycobacterium avium subsp. hominissuis.</title>
        <authorList>
            <person name="Yano H."/>
            <person name="Iwamoto T."/>
            <person name="Nishiuchi Y."/>
            <person name="Nakajima C."/>
            <person name="Starkova D.A."/>
            <person name="Mokrousov I."/>
            <person name="Narvskaya O."/>
            <person name="Yoshida S."/>
            <person name="Arikawa K."/>
            <person name="Nakanishi N."/>
            <person name="Osaki K."/>
            <person name="Nakagawa I."/>
            <person name="Ato M."/>
            <person name="Suzuki Y."/>
            <person name="Maruyama F."/>
        </authorList>
    </citation>
    <scope>NUCLEOTIDE SEQUENCE [LARGE SCALE GENOMIC DNA]</scope>
    <source>
        <strain evidence="3 4">OCU466</strain>
    </source>
</reference>
<dbReference type="GO" id="GO:0016226">
    <property type="term" value="P:iron-sulfur cluster assembly"/>
    <property type="evidence" value="ECO:0007669"/>
    <property type="project" value="InterPro"/>
</dbReference>
<dbReference type="Pfam" id="PF01106">
    <property type="entry name" value="NifU"/>
    <property type="match status" value="1"/>
</dbReference>
<evidence type="ECO:0000259" key="2">
    <source>
        <dbReference type="Pfam" id="PF01106"/>
    </source>
</evidence>
<protein>
    <submittedName>
        <fullName evidence="3">NifU family protein</fullName>
    </submittedName>
</protein>
<gene>
    <name evidence="3" type="ORF">XV03_02675</name>
</gene>
<dbReference type="GO" id="GO:0051536">
    <property type="term" value="F:iron-sulfur cluster binding"/>
    <property type="evidence" value="ECO:0007669"/>
    <property type="project" value="InterPro"/>
</dbReference>